<dbReference type="InterPro" id="IPR014784">
    <property type="entry name" value="Cu2_ascorb_mOase-like_C"/>
</dbReference>
<protein>
    <recommendedName>
        <fullName evidence="10">Temptin</fullName>
    </recommendedName>
</protein>
<dbReference type="InterPro" id="IPR000323">
    <property type="entry name" value="Cu2_ascorb_mOase_N"/>
</dbReference>
<dbReference type="InterPro" id="IPR008977">
    <property type="entry name" value="PHM/PNGase_F_dom_sf"/>
</dbReference>
<evidence type="ECO:0000259" key="6">
    <source>
        <dbReference type="Pfam" id="PF03712"/>
    </source>
</evidence>
<dbReference type="GO" id="GO:0005507">
    <property type="term" value="F:copper ion binding"/>
    <property type="evidence" value="ECO:0007669"/>
    <property type="project" value="InterPro"/>
</dbReference>
<dbReference type="Pfam" id="PF03712">
    <property type="entry name" value="Cu2_monoox_C"/>
    <property type="match status" value="1"/>
</dbReference>
<sequence>MQMGELLIRCFLFTIILPLTSAFSFYQYQVPNGDNVGDPCQRGGQWAAIGHQMIYGGGPRNPFGDAFDRAGRNWTKALCLEDSDGDGRTNGQELGDPNCVWSYGRGDPMTGNITHPGICEPLDSARCLGKNNFDTCLTPKTVIDSCSVANNSGIKTMNLTFPKMIIPPASNSSLCMTVDASREMDYHLFAVQPVVDVTNVTYNMLLYGCDNTTSDSTLAPQVCQASSAGCQVITTWTFGQPGTCFGETVGYRMGKSGFQRFKLEIHYSNRKLSSGVSGSSGLNLYYKPASATVHDLVTLRTGQSLLEIPPGRPSVTQVGVCNGTCTRTTLSKPAYISHALNSMHSLGVAMKIELRRNGIKLADISNDAVYNYEAPSTRYHRPHIELLPGDEVVTTCVYNTTASKRWVYQGERSADEVCAGYLAVYPRDAVAMQDWASLGNLSSSDVMSGTPLNGCDWKAFTDVTNPDAIRMYTELTKNCNLDGFCRPECQELANTLNRHPCLNGDAARIVNHFMESRRTGLEFLGRLHSCPRTVAHNCSTGCPGACDGDCSQICADTVVGYNPKNPDNPQNNDDPVGVDGVDGASSTVAQFWILMIAPIVVLMIQILIKL</sequence>
<comment type="caution">
    <text evidence="8">The sequence shown here is derived from an EMBL/GenBank/DDBJ whole genome shotgun (WGS) entry which is preliminary data.</text>
</comment>
<dbReference type="InterPro" id="IPR036939">
    <property type="entry name" value="Cu2_ascorb_mOase_N_sf"/>
</dbReference>
<dbReference type="Pfam" id="PF24784">
    <property type="entry name" value="Temptin_C"/>
    <property type="match status" value="1"/>
</dbReference>
<feature type="domain" description="Copper type II ascorbate-dependent monooxygenase C-terminal" evidence="6">
    <location>
        <begin position="305"/>
        <end position="427"/>
    </location>
</feature>
<feature type="domain" description="Copper type II ascorbate-dependent monooxygenase N-terminal" evidence="5">
    <location>
        <begin position="158"/>
        <end position="272"/>
    </location>
</feature>
<dbReference type="Gene3D" id="2.60.120.230">
    <property type="match status" value="1"/>
</dbReference>
<feature type="signal peptide" evidence="4">
    <location>
        <begin position="1"/>
        <end position="22"/>
    </location>
</feature>
<proteinExistence type="predicted"/>
<dbReference type="PANTHER" id="PTHR10157">
    <property type="entry name" value="DOPAMINE BETA HYDROXYLASE RELATED"/>
    <property type="match status" value="1"/>
</dbReference>
<evidence type="ECO:0000259" key="7">
    <source>
        <dbReference type="Pfam" id="PF24784"/>
    </source>
</evidence>
<keyword evidence="3" id="KW-0812">Transmembrane</keyword>
<evidence type="ECO:0000313" key="8">
    <source>
        <dbReference type="EMBL" id="CAL1525883.1"/>
    </source>
</evidence>
<dbReference type="Proteomes" id="UP001497497">
    <property type="component" value="Unassembled WGS sequence"/>
</dbReference>
<dbReference type="Gene3D" id="2.60.120.310">
    <property type="entry name" value="Copper type II, ascorbate-dependent monooxygenase, N-terminal domain"/>
    <property type="match status" value="1"/>
</dbReference>
<evidence type="ECO:0000256" key="3">
    <source>
        <dbReference type="SAM" id="Phobius"/>
    </source>
</evidence>
<dbReference type="InterPro" id="IPR024548">
    <property type="entry name" value="Cu2_monoox_C"/>
</dbReference>
<name>A0AAV2GWX1_LYMST</name>
<feature type="transmembrane region" description="Helical" evidence="3">
    <location>
        <begin position="591"/>
        <end position="608"/>
    </location>
</feature>
<dbReference type="GO" id="GO:0004500">
    <property type="term" value="F:dopamine beta-monooxygenase activity"/>
    <property type="evidence" value="ECO:0007669"/>
    <property type="project" value="InterPro"/>
</dbReference>
<dbReference type="SUPFAM" id="SSF49742">
    <property type="entry name" value="PHM/PNGase F"/>
    <property type="match status" value="2"/>
</dbReference>
<evidence type="ECO:0008006" key="10">
    <source>
        <dbReference type="Google" id="ProtNLM"/>
    </source>
</evidence>
<organism evidence="8 9">
    <name type="scientific">Lymnaea stagnalis</name>
    <name type="common">Great pond snail</name>
    <name type="synonym">Helix stagnalis</name>
    <dbReference type="NCBI Taxonomy" id="6523"/>
    <lineage>
        <taxon>Eukaryota</taxon>
        <taxon>Metazoa</taxon>
        <taxon>Spiralia</taxon>
        <taxon>Lophotrochozoa</taxon>
        <taxon>Mollusca</taxon>
        <taxon>Gastropoda</taxon>
        <taxon>Heterobranchia</taxon>
        <taxon>Euthyneura</taxon>
        <taxon>Panpulmonata</taxon>
        <taxon>Hygrophila</taxon>
        <taxon>Lymnaeoidea</taxon>
        <taxon>Lymnaeidae</taxon>
        <taxon>Lymnaea</taxon>
    </lineage>
</organism>
<dbReference type="InterPro" id="IPR000945">
    <property type="entry name" value="DBH-like"/>
</dbReference>
<reference evidence="8 9" key="1">
    <citation type="submission" date="2024-04" db="EMBL/GenBank/DDBJ databases">
        <authorList>
            <consortium name="Genoscope - CEA"/>
            <person name="William W."/>
        </authorList>
    </citation>
    <scope>NUCLEOTIDE SEQUENCE [LARGE SCALE GENOMIC DNA]</scope>
</reference>
<accession>A0AAV2GWX1</accession>
<keyword evidence="9" id="KW-1185">Reference proteome</keyword>
<evidence type="ECO:0000256" key="1">
    <source>
        <dbReference type="ARBA" id="ARBA00023157"/>
    </source>
</evidence>
<evidence type="ECO:0000256" key="4">
    <source>
        <dbReference type="SAM" id="SignalP"/>
    </source>
</evidence>
<dbReference type="InterPro" id="IPR057626">
    <property type="entry name" value="S-S_Temptin"/>
</dbReference>
<dbReference type="AlphaFoldDB" id="A0AAV2GWX1"/>
<dbReference type="PANTHER" id="PTHR10157:SF23">
    <property type="entry name" value="MOXD1 HOMOLOG 1"/>
    <property type="match status" value="1"/>
</dbReference>
<evidence type="ECO:0000259" key="5">
    <source>
        <dbReference type="Pfam" id="PF01082"/>
    </source>
</evidence>
<evidence type="ECO:0000256" key="2">
    <source>
        <dbReference type="ARBA" id="ARBA00023180"/>
    </source>
</evidence>
<keyword evidence="4" id="KW-0732">Signal</keyword>
<keyword evidence="3" id="KW-0472">Membrane</keyword>
<feature type="domain" description="Temptin Cys/Cys disulfide" evidence="7">
    <location>
        <begin position="21"/>
        <end position="118"/>
    </location>
</feature>
<evidence type="ECO:0000313" key="9">
    <source>
        <dbReference type="Proteomes" id="UP001497497"/>
    </source>
</evidence>
<keyword evidence="2" id="KW-0325">Glycoprotein</keyword>
<dbReference type="Pfam" id="PF01082">
    <property type="entry name" value="Cu2_monooxygen"/>
    <property type="match status" value="1"/>
</dbReference>
<keyword evidence="1" id="KW-1015">Disulfide bond</keyword>
<gene>
    <name evidence="8" type="ORF">GSLYS_00000060001</name>
</gene>
<keyword evidence="3" id="KW-1133">Transmembrane helix</keyword>
<feature type="chain" id="PRO_5043875470" description="Temptin" evidence="4">
    <location>
        <begin position="23"/>
        <end position="610"/>
    </location>
</feature>
<dbReference type="EMBL" id="CAXITT010000001">
    <property type="protein sequence ID" value="CAL1525883.1"/>
    <property type="molecule type" value="Genomic_DNA"/>
</dbReference>